<keyword evidence="1" id="KW-0472">Membrane</keyword>
<feature type="transmembrane region" description="Helical" evidence="1">
    <location>
        <begin position="165"/>
        <end position="186"/>
    </location>
</feature>
<protein>
    <submittedName>
        <fullName evidence="2">Stage II sporulation protein M</fullName>
    </submittedName>
</protein>
<keyword evidence="3" id="KW-1185">Reference proteome</keyword>
<accession>A0ABP8FF12</accession>
<comment type="caution">
    <text evidence="2">The sequence shown here is derived from an EMBL/GenBank/DDBJ whole genome shotgun (WGS) entry which is preliminary data.</text>
</comment>
<feature type="transmembrane region" description="Helical" evidence="1">
    <location>
        <begin position="260"/>
        <end position="282"/>
    </location>
</feature>
<proteinExistence type="predicted"/>
<dbReference type="EMBL" id="BAABFN010000001">
    <property type="protein sequence ID" value="GAA4302309.1"/>
    <property type="molecule type" value="Genomic_DNA"/>
</dbReference>
<dbReference type="PANTHER" id="PTHR35337">
    <property type="entry name" value="SLR1478 PROTEIN"/>
    <property type="match status" value="1"/>
</dbReference>
<feature type="transmembrane region" description="Helical" evidence="1">
    <location>
        <begin position="288"/>
        <end position="306"/>
    </location>
</feature>
<evidence type="ECO:0000313" key="3">
    <source>
        <dbReference type="Proteomes" id="UP001501207"/>
    </source>
</evidence>
<dbReference type="PANTHER" id="PTHR35337:SF1">
    <property type="entry name" value="SLR1478 PROTEIN"/>
    <property type="match status" value="1"/>
</dbReference>
<keyword evidence="1" id="KW-1133">Transmembrane helix</keyword>
<feature type="transmembrane region" description="Helical" evidence="1">
    <location>
        <begin position="221"/>
        <end position="239"/>
    </location>
</feature>
<sequence length="343" mass="38990">MREAYFLKKNAGKWKQYESELGGKPDPDRLAEGFIELTDDLSYARTFYPASNTTRYLNGLAARFHQHIYRNRKERGGRFFSFWRYELPWMFYRHQRLLLYTFIIFAVFVFIGVLSALYDHQFIRAILGDGYVNMTLENIEKGDPFGVYAQTAPAGMFLKIALNNIFVAFVIYVCGITAGVFTVIFLMRNSIMLGAFVGFFFTKGLGADALLAVFIHGTLEISGLVVEACAGLIMARAILFPKTYSRKVALGSAAKDGLKVIMGMVPVILLAAFLESFVTRYYQTMPLMLNLFILAASLAFMGWYFIGYPRQLHKRMEKNKARDSPGGDQNFMVWMNKKLSSGK</sequence>
<evidence type="ECO:0000313" key="2">
    <source>
        <dbReference type="EMBL" id="GAA4302309.1"/>
    </source>
</evidence>
<organism evidence="2 3">
    <name type="scientific">Compostibacter hankyongensis</name>
    <dbReference type="NCBI Taxonomy" id="1007089"/>
    <lineage>
        <taxon>Bacteria</taxon>
        <taxon>Pseudomonadati</taxon>
        <taxon>Bacteroidota</taxon>
        <taxon>Chitinophagia</taxon>
        <taxon>Chitinophagales</taxon>
        <taxon>Chitinophagaceae</taxon>
        <taxon>Compostibacter</taxon>
    </lineage>
</organism>
<dbReference type="Pfam" id="PF01944">
    <property type="entry name" value="SpoIIM"/>
    <property type="match status" value="1"/>
</dbReference>
<name>A0ABP8FF12_9BACT</name>
<reference evidence="3" key="1">
    <citation type="journal article" date="2019" name="Int. J. Syst. Evol. Microbiol.">
        <title>The Global Catalogue of Microorganisms (GCM) 10K type strain sequencing project: providing services to taxonomists for standard genome sequencing and annotation.</title>
        <authorList>
            <consortium name="The Broad Institute Genomics Platform"/>
            <consortium name="The Broad Institute Genome Sequencing Center for Infectious Disease"/>
            <person name="Wu L."/>
            <person name="Ma J."/>
        </authorList>
    </citation>
    <scope>NUCLEOTIDE SEQUENCE [LARGE SCALE GENOMIC DNA]</scope>
    <source>
        <strain evidence="3">JCM 17664</strain>
    </source>
</reference>
<keyword evidence="1" id="KW-0812">Transmembrane</keyword>
<feature type="transmembrane region" description="Helical" evidence="1">
    <location>
        <begin position="97"/>
        <end position="118"/>
    </location>
</feature>
<feature type="transmembrane region" description="Helical" evidence="1">
    <location>
        <begin position="193"/>
        <end position="215"/>
    </location>
</feature>
<dbReference type="RefSeq" id="WP_344974678.1">
    <property type="nucleotide sequence ID" value="NZ_BAABFN010000001.1"/>
</dbReference>
<evidence type="ECO:0000256" key="1">
    <source>
        <dbReference type="SAM" id="Phobius"/>
    </source>
</evidence>
<gene>
    <name evidence="2" type="ORF">GCM10023143_04610</name>
</gene>
<dbReference type="Proteomes" id="UP001501207">
    <property type="component" value="Unassembled WGS sequence"/>
</dbReference>
<dbReference type="InterPro" id="IPR002798">
    <property type="entry name" value="SpoIIM-like"/>
</dbReference>